<evidence type="ECO:0000313" key="4">
    <source>
        <dbReference type="Proteomes" id="UP000253834"/>
    </source>
</evidence>
<evidence type="ECO:0000259" key="2">
    <source>
        <dbReference type="Pfam" id="PF09588"/>
    </source>
</evidence>
<dbReference type="RefSeq" id="WP_114895494.1">
    <property type="nucleotide sequence ID" value="NZ_CP022674.1"/>
</dbReference>
<dbReference type="InterPro" id="IPR051703">
    <property type="entry name" value="NF-kappa-B_Signaling_Reg"/>
</dbReference>
<evidence type="ECO:0000313" key="3">
    <source>
        <dbReference type="EMBL" id="AXI29478.1"/>
    </source>
</evidence>
<sequence length="312" mass="35352">MQAEILIPTSNMSEAEWLEHRQKGIGGSDAGAIAGLSKWKSPIGVYLDKIGESPSENSSSEAAYFGHVLEDVVAQEFSKRTGLKVRRRRAILQHPEHSFMLANVDRLIIGKKEGLECKTASEYLKGDWEEEEIPAQYLIQCQHYMAVTGYEAWWIAVLIGGNKFVHKKIERDEEIINYLIEIESDFWNNHVLKKNPPAFDGSEASTNLLKAMYPKGDVSLEPVELAPEASDLISNYEQAKVEEKEASERRKEAENKLKSLLGEREAAYASDRLVTWKTISSSRLNSKLLKEKYPEVYEEVASRSLSRRFGIK</sequence>
<dbReference type="SUPFAM" id="SSF52980">
    <property type="entry name" value="Restriction endonuclease-like"/>
    <property type="match status" value="1"/>
</dbReference>
<dbReference type="AlphaFoldDB" id="A0AA86I092"/>
<dbReference type="Proteomes" id="UP000253834">
    <property type="component" value="Chromosome"/>
</dbReference>
<accession>A0AA86I092</accession>
<name>A0AA86I092_PRIMG</name>
<dbReference type="EMBL" id="CP022674">
    <property type="protein sequence ID" value="AXI29478.1"/>
    <property type="molecule type" value="Genomic_DNA"/>
</dbReference>
<protein>
    <recommendedName>
        <fullName evidence="2">YqaJ viral recombinase domain-containing protein</fullName>
    </recommendedName>
</protein>
<dbReference type="NCBIfam" id="TIGR03033">
    <property type="entry name" value="phage_rel_nuc"/>
    <property type="match status" value="1"/>
</dbReference>
<feature type="domain" description="YqaJ viral recombinase" evidence="2">
    <location>
        <begin position="16"/>
        <end position="151"/>
    </location>
</feature>
<dbReference type="Pfam" id="PF09588">
    <property type="entry name" value="YqaJ"/>
    <property type="match status" value="1"/>
</dbReference>
<dbReference type="InterPro" id="IPR011604">
    <property type="entry name" value="PDDEXK-like_dom_sf"/>
</dbReference>
<feature type="coiled-coil region" evidence="1">
    <location>
        <begin position="229"/>
        <end position="270"/>
    </location>
</feature>
<keyword evidence="1" id="KW-0175">Coiled coil</keyword>
<proteinExistence type="predicted"/>
<gene>
    <name evidence="3" type="ORF">CIB87_10820</name>
</gene>
<dbReference type="InterPro" id="IPR019080">
    <property type="entry name" value="YqaJ_viral_recombinase"/>
</dbReference>
<dbReference type="PANTHER" id="PTHR46609:SF6">
    <property type="entry name" value="EXONUCLEASE, PHAGE-TYPE_RECB, C-TERMINAL DOMAIN-CONTAINING PROTEIN-RELATED"/>
    <property type="match status" value="1"/>
</dbReference>
<dbReference type="InterPro" id="IPR017482">
    <property type="entry name" value="Lambda-type_endonuclease"/>
</dbReference>
<dbReference type="InterPro" id="IPR011335">
    <property type="entry name" value="Restrct_endonuc-II-like"/>
</dbReference>
<dbReference type="PANTHER" id="PTHR46609">
    <property type="entry name" value="EXONUCLEASE, PHAGE-TYPE/RECB, C-TERMINAL DOMAIN-CONTAINING PROTEIN"/>
    <property type="match status" value="1"/>
</dbReference>
<dbReference type="Gene3D" id="3.90.320.10">
    <property type="match status" value="1"/>
</dbReference>
<organism evidence="3 4">
    <name type="scientific">Priestia megaterium</name>
    <name type="common">Bacillus megaterium</name>
    <dbReference type="NCBI Taxonomy" id="1404"/>
    <lineage>
        <taxon>Bacteria</taxon>
        <taxon>Bacillati</taxon>
        <taxon>Bacillota</taxon>
        <taxon>Bacilli</taxon>
        <taxon>Bacillales</taxon>
        <taxon>Bacillaceae</taxon>
        <taxon>Priestia</taxon>
    </lineage>
</organism>
<evidence type="ECO:0000256" key="1">
    <source>
        <dbReference type="SAM" id="Coils"/>
    </source>
</evidence>
<reference evidence="3 4" key="1">
    <citation type="submission" date="2017-07" db="EMBL/GenBank/DDBJ databases">
        <title>Isolation and development of strain Bacillus megaterium SR7 for enhanced growth and metabolite production under supercritical carbon dioxide.</title>
        <authorList>
            <person name="Freedman A.J.E."/>
            <person name="Peet K.C."/>
            <person name="Boock J.T."/>
            <person name="Penn K."/>
            <person name="Prather K.L.J."/>
            <person name="Thompson J.R."/>
        </authorList>
    </citation>
    <scope>NUCLEOTIDE SEQUENCE [LARGE SCALE GENOMIC DNA]</scope>
    <source>
        <strain evidence="3 4">SR7</strain>
    </source>
</reference>